<dbReference type="EMBL" id="CDMZ01000760">
    <property type="protein sequence ID" value="CEM20968.1"/>
    <property type="molecule type" value="Genomic_DNA"/>
</dbReference>
<feature type="compositionally biased region" description="Basic residues" evidence="2">
    <location>
        <begin position="338"/>
        <end position="354"/>
    </location>
</feature>
<evidence type="ECO:0000256" key="2">
    <source>
        <dbReference type="SAM" id="MobiDB-lite"/>
    </source>
</evidence>
<proteinExistence type="predicted"/>
<accession>A0A0G4FZK9</accession>
<dbReference type="VEuPathDB" id="CryptoDB:Cvel_19519"/>
<feature type="compositionally biased region" description="Acidic residues" evidence="2">
    <location>
        <begin position="322"/>
        <end position="333"/>
    </location>
</feature>
<feature type="compositionally biased region" description="Acidic residues" evidence="2">
    <location>
        <begin position="289"/>
        <end position="305"/>
    </location>
</feature>
<organism evidence="3">
    <name type="scientific">Chromera velia CCMP2878</name>
    <dbReference type="NCBI Taxonomy" id="1169474"/>
    <lineage>
        <taxon>Eukaryota</taxon>
        <taxon>Sar</taxon>
        <taxon>Alveolata</taxon>
        <taxon>Colpodellida</taxon>
        <taxon>Chromeraceae</taxon>
        <taxon>Chromera</taxon>
    </lineage>
</organism>
<feature type="compositionally biased region" description="Basic and acidic residues" evidence="2">
    <location>
        <begin position="241"/>
        <end position="250"/>
    </location>
</feature>
<keyword evidence="1" id="KW-0175">Coiled coil</keyword>
<dbReference type="AlphaFoldDB" id="A0A0G4FZK9"/>
<gene>
    <name evidence="3" type="ORF">Cvel_19519</name>
</gene>
<feature type="coiled-coil region" evidence="1">
    <location>
        <begin position="153"/>
        <end position="188"/>
    </location>
</feature>
<feature type="region of interest" description="Disordered" evidence="2">
    <location>
        <begin position="211"/>
        <end position="354"/>
    </location>
</feature>
<sequence>MELFDIEGGEAARKRAKADGIRTRREVEALILEFRKHQEAHPQMHARLEACYRSTVKQTDFMAALARDVPRKDSPLEKREECLIWRGFVTKEGRHASVIFNLPETNQSYATHANRVVVFLLGDFENESELAEEGEGPFHMFCDNPRCVRLSHIAYRKKEAKKLKKKREKKERERAEAALALMAEEQENDEEGGEEYDVWGDDEEEGAAADGYEYDEAGGDQKSVAETSEGGGRRKKKKKNKKEDTDRGLEEPEGAEDEGGEKDKKAKKKKEKKSRSRSRGREEVPQPAGEEDAELDMDGAQEEGGDGWVYEYQEEGGKGDVEEGFDGGDAENEERDKKKVKKKKKCSRRKSYVE</sequence>
<protein>
    <submittedName>
        <fullName evidence="3">Uncharacterized protein</fullName>
    </submittedName>
</protein>
<reference evidence="3" key="1">
    <citation type="submission" date="2014-11" db="EMBL/GenBank/DDBJ databases">
        <authorList>
            <person name="Otto D Thomas"/>
            <person name="Naeem Raeece"/>
        </authorList>
    </citation>
    <scope>NUCLEOTIDE SEQUENCE</scope>
</reference>
<evidence type="ECO:0000256" key="1">
    <source>
        <dbReference type="SAM" id="Coils"/>
    </source>
</evidence>
<name>A0A0G4FZK9_9ALVE</name>
<feature type="compositionally biased region" description="Acidic residues" evidence="2">
    <location>
        <begin position="251"/>
        <end position="260"/>
    </location>
</feature>
<feature type="compositionally biased region" description="Basic residues" evidence="2">
    <location>
        <begin position="265"/>
        <end position="278"/>
    </location>
</feature>
<evidence type="ECO:0000313" key="3">
    <source>
        <dbReference type="EMBL" id="CEM20968.1"/>
    </source>
</evidence>